<feature type="region of interest" description="Disordered" evidence="1">
    <location>
        <begin position="66"/>
        <end position="95"/>
    </location>
</feature>
<protein>
    <submittedName>
        <fullName evidence="2">Os07g0671901 protein</fullName>
    </submittedName>
</protein>
<gene>
    <name evidence="2" type="ordered locus">Os07g0671901</name>
    <name evidence="2" type="ORF">OSNPB_070671901</name>
</gene>
<organism evidence="2 3">
    <name type="scientific">Oryza sativa subsp. japonica</name>
    <name type="common">Rice</name>
    <dbReference type="NCBI Taxonomy" id="39947"/>
    <lineage>
        <taxon>Eukaryota</taxon>
        <taxon>Viridiplantae</taxon>
        <taxon>Streptophyta</taxon>
        <taxon>Embryophyta</taxon>
        <taxon>Tracheophyta</taxon>
        <taxon>Spermatophyta</taxon>
        <taxon>Magnoliopsida</taxon>
        <taxon>Liliopsida</taxon>
        <taxon>Poales</taxon>
        <taxon>Poaceae</taxon>
        <taxon>BOP clade</taxon>
        <taxon>Oryzoideae</taxon>
        <taxon>Oryzeae</taxon>
        <taxon>Oryzinae</taxon>
        <taxon>Oryza</taxon>
        <taxon>Oryza sativa</taxon>
    </lineage>
</organism>
<feature type="compositionally biased region" description="Low complexity" evidence="1">
    <location>
        <begin position="21"/>
        <end position="38"/>
    </location>
</feature>
<dbReference type="InParanoid" id="A0A0P0XA06"/>
<reference evidence="3" key="1">
    <citation type="journal article" date="2005" name="Nature">
        <title>The map-based sequence of the rice genome.</title>
        <authorList>
            <consortium name="International rice genome sequencing project (IRGSP)"/>
            <person name="Matsumoto T."/>
            <person name="Wu J."/>
            <person name="Kanamori H."/>
            <person name="Katayose Y."/>
            <person name="Fujisawa M."/>
            <person name="Namiki N."/>
            <person name="Mizuno H."/>
            <person name="Yamamoto K."/>
            <person name="Antonio B.A."/>
            <person name="Baba T."/>
            <person name="Sakata K."/>
            <person name="Nagamura Y."/>
            <person name="Aoki H."/>
            <person name="Arikawa K."/>
            <person name="Arita K."/>
            <person name="Bito T."/>
            <person name="Chiden Y."/>
            <person name="Fujitsuka N."/>
            <person name="Fukunaka R."/>
            <person name="Hamada M."/>
            <person name="Harada C."/>
            <person name="Hayashi A."/>
            <person name="Hijishita S."/>
            <person name="Honda M."/>
            <person name="Hosokawa S."/>
            <person name="Ichikawa Y."/>
            <person name="Idonuma A."/>
            <person name="Iijima M."/>
            <person name="Ikeda M."/>
            <person name="Ikeno M."/>
            <person name="Ito K."/>
            <person name="Ito S."/>
            <person name="Ito T."/>
            <person name="Ito Y."/>
            <person name="Ito Y."/>
            <person name="Iwabuchi A."/>
            <person name="Kamiya K."/>
            <person name="Karasawa W."/>
            <person name="Kurita K."/>
            <person name="Katagiri S."/>
            <person name="Kikuta A."/>
            <person name="Kobayashi H."/>
            <person name="Kobayashi N."/>
            <person name="Machita K."/>
            <person name="Maehara T."/>
            <person name="Masukawa M."/>
            <person name="Mizubayashi T."/>
            <person name="Mukai Y."/>
            <person name="Nagasaki H."/>
            <person name="Nagata Y."/>
            <person name="Naito S."/>
            <person name="Nakashima M."/>
            <person name="Nakama Y."/>
            <person name="Nakamichi Y."/>
            <person name="Nakamura M."/>
            <person name="Meguro A."/>
            <person name="Negishi M."/>
            <person name="Ohta I."/>
            <person name="Ohta T."/>
            <person name="Okamoto M."/>
            <person name="Ono N."/>
            <person name="Saji S."/>
            <person name="Sakaguchi M."/>
            <person name="Sakai K."/>
            <person name="Shibata M."/>
            <person name="Shimokawa T."/>
            <person name="Song J."/>
            <person name="Takazaki Y."/>
            <person name="Terasawa K."/>
            <person name="Tsugane M."/>
            <person name="Tsuji K."/>
            <person name="Ueda S."/>
            <person name="Waki K."/>
            <person name="Yamagata H."/>
            <person name="Yamamoto M."/>
            <person name="Yamamoto S."/>
            <person name="Yamane H."/>
            <person name="Yoshiki S."/>
            <person name="Yoshihara R."/>
            <person name="Yukawa K."/>
            <person name="Zhong H."/>
            <person name="Yano M."/>
            <person name="Yuan Q."/>
            <person name="Ouyang S."/>
            <person name="Liu J."/>
            <person name="Jones K.M."/>
            <person name="Gansberger K."/>
            <person name="Moffat K."/>
            <person name="Hill J."/>
            <person name="Bera J."/>
            <person name="Fadrosh D."/>
            <person name="Jin S."/>
            <person name="Johri S."/>
            <person name="Kim M."/>
            <person name="Overton L."/>
            <person name="Reardon M."/>
            <person name="Tsitrin T."/>
            <person name="Vuong H."/>
            <person name="Weaver B."/>
            <person name="Ciecko A."/>
            <person name="Tallon L."/>
            <person name="Jackson J."/>
            <person name="Pai G."/>
            <person name="Aken S.V."/>
            <person name="Utterback T."/>
            <person name="Reidmuller S."/>
            <person name="Feldblyum T."/>
            <person name="Hsiao J."/>
            <person name="Zismann V."/>
            <person name="Iobst S."/>
            <person name="de Vazeille A.R."/>
            <person name="Buell C.R."/>
            <person name="Ying K."/>
            <person name="Li Y."/>
            <person name="Lu T."/>
            <person name="Huang Y."/>
            <person name="Zhao Q."/>
            <person name="Feng Q."/>
            <person name="Zhang L."/>
            <person name="Zhu J."/>
            <person name="Weng Q."/>
            <person name="Mu J."/>
            <person name="Lu Y."/>
            <person name="Fan D."/>
            <person name="Liu Y."/>
            <person name="Guan J."/>
            <person name="Zhang Y."/>
            <person name="Yu S."/>
            <person name="Liu X."/>
            <person name="Zhang Y."/>
            <person name="Hong G."/>
            <person name="Han B."/>
            <person name="Choisne N."/>
            <person name="Demange N."/>
            <person name="Orjeda G."/>
            <person name="Samain S."/>
            <person name="Cattolico L."/>
            <person name="Pelletier E."/>
            <person name="Couloux A."/>
            <person name="Segurens B."/>
            <person name="Wincker P."/>
            <person name="D'Hont A."/>
            <person name="Scarpelli C."/>
            <person name="Weissenbach J."/>
            <person name="Salanoubat M."/>
            <person name="Quetier F."/>
            <person name="Yu Y."/>
            <person name="Kim H.R."/>
            <person name="Rambo T."/>
            <person name="Currie J."/>
            <person name="Collura K."/>
            <person name="Luo M."/>
            <person name="Yang T."/>
            <person name="Ammiraju J.S.S."/>
            <person name="Engler F."/>
            <person name="Soderlund C."/>
            <person name="Wing R.A."/>
            <person name="Palmer L.E."/>
            <person name="de la Bastide M."/>
            <person name="Spiegel L."/>
            <person name="Nascimento L."/>
            <person name="Zutavern T."/>
            <person name="O'Shaughnessy A."/>
            <person name="Dike S."/>
            <person name="Dedhia N."/>
            <person name="Preston R."/>
            <person name="Balija V."/>
            <person name="McCombie W.R."/>
            <person name="Chow T."/>
            <person name="Chen H."/>
            <person name="Chung M."/>
            <person name="Chen C."/>
            <person name="Shaw J."/>
            <person name="Wu H."/>
            <person name="Hsiao K."/>
            <person name="Chao Y."/>
            <person name="Chu M."/>
            <person name="Cheng C."/>
            <person name="Hour A."/>
            <person name="Lee P."/>
            <person name="Lin S."/>
            <person name="Lin Y."/>
            <person name="Liou J."/>
            <person name="Liu S."/>
            <person name="Hsing Y."/>
            <person name="Raghuvanshi S."/>
            <person name="Mohanty A."/>
            <person name="Bharti A.K."/>
            <person name="Gaur A."/>
            <person name="Gupta V."/>
            <person name="Kumar D."/>
            <person name="Ravi V."/>
            <person name="Vij S."/>
            <person name="Kapur A."/>
            <person name="Khurana P."/>
            <person name="Khurana P."/>
            <person name="Khurana J.P."/>
            <person name="Tyagi A.K."/>
            <person name="Gaikwad K."/>
            <person name="Singh A."/>
            <person name="Dalal V."/>
            <person name="Srivastava S."/>
            <person name="Dixit A."/>
            <person name="Pal A.K."/>
            <person name="Ghazi I.A."/>
            <person name="Yadav M."/>
            <person name="Pandit A."/>
            <person name="Bhargava A."/>
            <person name="Sureshbabu K."/>
            <person name="Batra K."/>
            <person name="Sharma T.R."/>
            <person name="Mohapatra T."/>
            <person name="Singh N.K."/>
            <person name="Messing J."/>
            <person name="Nelson A.B."/>
            <person name="Fuks G."/>
            <person name="Kavchok S."/>
            <person name="Keizer G."/>
            <person name="Linton E."/>
            <person name="Llaca V."/>
            <person name="Song R."/>
            <person name="Tanyolac B."/>
            <person name="Young S."/>
            <person name="Ho-Il K."/>
            <person name="Hahn J.H."/>
            <person name="Sangsakoo G."/>
            <person name="Vanavichit A."/>
            <person name="de Mattos Luiz.A.T."/>
            <person name="Zimmer P.D."/>
            <person name="Malone G."/>
            <person name="Dellagostin O."/>
            <person name="de Oliveira A.C."/>
            <person name="Bevan M."/>
            <person name="Bancroft I."/>
            <person name="Minx P."/>
            <person name="Cordum H."/>
            <person name="Wilson R."/>
            <person name="Cheng Z."/>
            <person name="Jin W."/>
            <person name="Jiang J."/>
            <person name="Leong S.A."/>
            <person name="Iwama H."/>
            <person name="Gojobori T."/>
            <person name="Itoh T."/>
            <person name="Niimura Y."/>
            <person name="Fujii Y."/>
            <person name="Habara T."/>
            <person name="Sakai H."/>
            <person name="Sato Y."/>
            <person name="Wilson G."/>
            <person name="Kumar K."/>
            <person name="McCouch S."/>
            <person name="Juretic N."/>
            <person name="Hoen D."/>
            <person name="Wright S."/>
            <person name="Bruskiewich R."/>
            <person name="Bureau T."/>
            <person name="Miyao A."/>
            <person name="Hirochika H."/>
            <person name="Nishikawa T."/>
            <person name="Kadowaki K."/>
            <person name="Sugiura M."/>
            <person name="Burr B."/>
            <person name="Sasaki T."/>
        </authorList>
    </citation>
    <scope>NUCLEOTIDE SEQUENCE [LARGE SCALE GENOMIC DNA]</scope>
    <source>
        <strain evidence="3">cv. Nipponbare</strain>
    </source>
</reference>
<dbReference type="EMBL" id="AP014963">
    <property type="protein sequence ID" value="BAT03160.1"/>
    <property type="molecule type" value="Genomic_DNA"/>
</dbReference>
<evidence type="ECO:0000313" key="3">
    <source>
        <dbReference type="Proteomes" id="UP000059680"/>
    </source>
</evidence>
<feature type="region of interest" description="Disordered" evidence="1">
    <location>
        <begin position="7"/>
        <end position="40"/>
    </location>
</feature>
<keyword evidence="3" id="KW-1185">Reference proteome</keyword>
<proteinExistence type="predicted"/>
<dbReference type="Proteomes" id="UP000059680">
    <property type="component" value="Chromosome 7"/>
</dbReference>
<evidence type="ECO:0000256" key="1">
    <source>
        <dbReference type="SAM" id="MobiDB-lite"/>
    </source>
</evidence>
<reference evidence="2 3" key="2">
    <citation type="journal article" date="2013" name="Plant Cell Physiol.">
        <title>Rice Annotation Project Database (RAP-DB): an integrative and interactive database for rice genomics.</title>
        <authorList>
            <person name="Sakai H."/>
            <person name="Lee S.S."/>
            <person name="Tanaka T."/>
            <person name="Numa H."/>
            <person name="Kim J."/>
            <person name="Kawahara Y."/>
            <person name="Wakimoto H."/>
            <person name="Yang C.C."/>
            <person name="Iwamoto M."/>
            <person name="Abe T."/>
            <person name="Yamada Y."/>
            <person name="Muto A."/>
            <person name="Inokuchi H."/>
            <person name="Ikemura T."/>
            <person name="Matsumoto T."/>
            <person name="Sasaki T."/>
            <person name="Itoh T."/>
        </authorList>
    </citation>
    <scope>NUCLEOTIDE SEQUENCE [LARGE SCALE GENOMIC DNA]</scope>
    <source>
        <strain evidence="3">cv. Nipponbare</strain>
    </source>
</reference>
<dbReference type="AlphaFoldDB" id="A0A0P0XA06"/>
<name>A0A0P0XA06_ORYSJ</name>
<evidence type="ECO:0000313" key="2">
    <source>
        <dbReference type="EMBL" id="BAT03160.1"/>
    </source>
</evidence>
<reference evidence="2 3" key="3">
    <citation type="journal article" date="2013" name="Rice">
        <title>Improvement of the Oryza sativa Nipponbare reference genome using next generation sequence and optical map data.</title>
        <authorList>
            <person name="Kawahara Y."/>
            <person name="de la Bastide M."/>
            <person name="Hamilton J.P."/>
            <person name="Kanamori H."/>
            <person name="McCombie W.R."/>
            <person name="Ouyang S."/>
            <person name="Schwartz D.C."/>
            <person name="Tanaka T."/>
            <person name="Wu J."/>
            <person name="Zhou S."/>
            <person name="Childs K.L."/>
            <person name="Davidson R.M."/>
            <person name="Lin H."/>
            <person name="Quesada-Ocampo L."/>
            <person name="Vaillancourt B."/>
            <person name="Sakai H."/>
            <person name="Lee S.S."/>
            <person name="Kim J."/>
            <person name="Numa H."/>
            <person name="Itoh T."/>
            <person name="Buell C.R."/>
            <person name="Matsumoto T."/>
        </authorList>
    </citation>
    <scope>NUCLEOTIDE SEQUENCE [LARGE SCALE GENOMIC DNA]</scope>
    <source>
        <strain evidence="3">cv. Nipponbare</strain>
    </source>
</reference>
<feature type="non-terminal residue" evidence="2">
    <location>
        <position position="1"/>
    </location>
</feature>
<accession>A0A0P0XA06</accession>
<dbReference type="PaxDb" id="39947-A0A0P0XA06"/>
<sequence length="95" mass="10324">LLLIQFRTSGEGYLSPSGAVTSPTGSSPTRSSTAGPPAITRRKPWRCARWGWRGGTVLRCNPCRPRRRSPCCTSRPSRRRWARRSAPPAGTAAGC</sequence>
<dbReference type="Gramene" id="Os07t0671901-01">
    <property type="protein sequence ID" value="Os07t0671901-01"/>
    <property type="gene ID" value="Os07g0671901"/>
</dbReference>